<organism evidence="2 3">
    <name type="scientific">Blastococcus haudaquaticus</name>
    <dbReference type="NCBI Taxonomy" id="1938745"/>
    <lineage>
        <taxon>Bacteria</taxon>
        <taxon>Bacillati</taxon>
        <taxon>Actinomycetota</taxon>
        <taxon>Actinomycetes</taxon>
        <taxon>Geodermatophilales</taxon>
        <taxon>Geodermatophilaceae</taxon>
        <taxon>Blastococcus</taxon>
    </lineage>
</organism>
<keyword evidence="1" id="KW-1133">Transmembrane helix</keyword>
<keyword evidence="3" id="KW-1185">Reference proteome</keyword>
<keyword evidence="1" id="KW-0812">Transmembrane</keyword>
<dbReference type="AlphaFoldDB" id="A0A286H1E8"/>
<protein>
    <submittedName>
        <fullName evidence="2">Uncharacterized protein</fullName>
    </submittedName>
</protein>
<name>A0A286H1E8_9ACTN</name>
<feature type="transmembrane region" description="Helical" evidence="1">
    <location>
        <begin position="78"/>
        <end position="98"/>
    </location>
</feature>
<feature type="transmembrane region" description="Helical" evidence="1">
    <location>
        <begin position="20"/>
        <end position="41"/>
    </location>
</feature>
<feature type="transmembrane region" description="Helical" evidence="1">
    <location>
        <begin position="110"/>
        <end position="134"/>
    </location>
</feature>
<dbReference type="Proteomes" id="UP000219482">
    <property type="component" value="Unassembled WGS sequence"/>
</dbReference>
<evidence type="ECO:0000256" key="1">
    <source>
        <dbReference type="SAM" id="Phobius"/>
    </source>
</evidence>
<dbReference type="OrthoDB" id="10014131at2"/>
<dbReference type="RefSeq" id="WP_097184847.1">
    <property type="nucleotide sequence ID" value="NZ_OCNK01000003.1"/>
</dbReference>
<accession>A0A286H1E8</accession>
<sequence length="146" mass="14899">MTSPSPVGAELTPGEVDALAFQAVVVLGTVPDLAVALVRFARRDRGIQLGPTLATLGVAAAAPRWGRWAIRAAGRRGVIARVGLAAAVLLLPAAAGVVRPTVVGTRNPLWQVAASAAVRTVSGCLTALPVALAVGRRRRDGRLSEG</sequence>
<dbReference type="EMBL" id="OCNK01000003">
    <property type="protein sequence ID" value="SOE01542.1"/>
    <property type="molecule type" value="Genomic_DNA"/>
</dbReference>
<evidence type="ECO:0000313" key="3">
    <source>
        <dbReference type="Proteomes" id="UP000219482"/>
    </source>
</evidence>
<proteinExistence type="predicted"/>
<reference evidence="3" key="1">
    <citation type="submission" date="2017-09" db="EMBL/GenBank/DDBJ databases">
        <authorList>
            <person name="Varghese N."/>
            <person name="Submissions S."/>
        </authorList>
    </citation>
    <scope>NUCLEOTIDE SEQUENCE [LARGE SCALE GENOMIC DNA]</scope>
    <source>
        <strain evidence="3">DSM 44270</strain>
    </source>
</reference>
<evidence type="ECO:0000313" key="2">
    <source>
        <dbReference type="EMBL" id="SOE01542.1"/>
    </source>
</evidence>
<keyword evidence="1" id="KW-0472">Membrane</keyword>
<gene>
    <name evidence="2" type="ORF">SAMN06272739_3227</name>
</gene>